<dbReference type="SMART" id="SM00903">
    <property type="entry name" value="Flavin_Reduct"/>
    <property type="match status" value="1"/>
</dbReference>
<gene>
    <name evidence="3" type="ORF">I603_2103</name>
</gene>
<dbReference type="SUPFAM" id="SSF50475">
    <property type="entry name" value="FMN-binding split barrel"/>
    <property type="match status" value="1"/>
</dbReference>
<dbReference type="InterPro" id="IPR050268">
    <property type="entry name" value="NADH-dep_flavin_reductase"/>
</dbReference>
<evidence type="ECO:0000256" key="1">
    <source>
        <dbReference type="ARBA" id="ARBA00023002"/>
    </source>
</evidence>
<dbReference type="RefSeq" id="WP_084440038.1">
    <property type="nucleotide sequence ID" value="NZ_LZYB01000004.1"/>
</dbReference>
<protein>
    <submittedName>
        <fullName evidence="3">Nitrilotriacetate monooxygenase component B</fullName>
    </submittedName>
</protein>
<evidence type="ECO:0000313" key="4">
    <source>
        <dbReference type="Proteomes" id="UP000092484"/>
    </source>
</evidence>
<dbReference type="AlphaFoldDB" id="A0A1A7BI59"/>
<evidence type="ECO:0000259" key="2">
    <source>
        <dbReference type="SMART" id="SM00903"/>
    </source>
</evidence>
<dbReference type="InterPro" id="IPR012349">
    <property type="entry name" value="Split_barrel_FMN-bd"/>
</dbReference>
<keyword evidence="1" id="KW-0560">Oxidoreductase</keyword>
<organism evidence="3 4">
    <name type="scientific">Erythrobacter dokdonensis DSW-74</name>
    <dbReference type="NCBI Taxonomy" id="1300349"/>
    <lineage>
        <taxon>Bacteria</taxon>
        <taxon>Pseudomonadati</taxon>
        <taxon>Pseudomonadota</taxon>
        <taxon>Alphaproteobacteria</taxon>
        <taxon>Sphingomonadales</taxon>
        <taxon>Erythrobacteraceae</taxon>
        <taxon>Erythrobacter/Porphyrobacter group</taxon>
        <taxon>Erythrobacter</taxon>
    </lineage>
</organism>
<reference evidence="3 4" key="1">
    <citation type="submission" date="2016-06" db="EMBL/GenBank/DDBJ databases">
        <title>Genome sequence of Porphyrobacter dokdonensis DSW-74.</title>
        <authorList>
            <person name="Kim J.F."/>
            <person name="Song J.Y."/>
        </authorList>
    </citation>
    <scope>NUCLEOTIDE SEQUENCE [LARGE SCALE GENOMIC DNA]</scope>
    <source>
        <strain evidence="3 4">DSW-74</strain>
    </source>
</reference>
<evidence type="ECO:0000313" key="3">
    <source>
        <dbReference type="EMBL" id="OBV10890.1"/>
    </source>
</evidence>
<dbReference type="EMBL" id="LZYB01000004">
    <property type="protein sequence ID" value="OBV10890.1"/>
    <property type="molecule type" value="Genomic_DNA"/>
</dbReference>
<accession>A0A1A7BI59</accession>
<name>A0A1A7BI59_9SPHN</name>
<dbReference type="GO" id="GO:0010181">
    <property type="term" value="F:FMN binding"/>
    <property type="evidence" value="ECO:0007669"/>
    <property type="project" value="InterPro"/>
</dbReference>
<feature type="domain" description="Flavin reductase like" evidence="2">
    <location>
        <begin position="16"/>
        <end position="161"/>
    </location>
</feature>
<dbReference type="Gene3D" id="2.30.110.10">
    <property type="entry name" value="Electron Transport, Fmn-binding Protein, Chain A"/>
    <property type="match status" value="1"/>
</dbReference>
<dbReference type="PANTHER" id="PTHR30466:SF1">
    <property type="entry name" value="FMN REDUCTASE (NADH) RUTF"/>
    <property type="match status" value="1"/>
</dbReference>
<proteinExistence type="predicted"/>
<dbReference type="PANTHER" id="PTHR30466">
    <property type="entry name" value="FLAVIN REDUCTASE"/>
    <property type="match status" value="1"/>
</dbReference>
<comment type="caution">
    <text evidence="3">The sequence shown here is derived from an EMBL/GenBank/DDBJ whole genome shotgun (WGS) entry which is preliminary data.</text>
</comment>
<keyword evidence="3" id="KW-0503">Monooxygenase</keyword>
<dbReference type="InterPro" id="IPR002563">
    <property type="entry name" value="Flavin_Rdtase-like_dom"/>
</dbReference>
<keyword evidence="4" id="KW-1185">Reference proteome</keyword>
<dbReference type="STRING" id="1300349.I603_2103"/>
<dbReference type="GO" id="GO:0004497">
    <property type="term" value="F:monooxygenase activity"/>
    <property type="evidence" value="ECO:0007669"/>
    <property type="project" value="UniProtKB-KW"/>
</dbReference>
<dbReference type="GO" id="GO:0042602">
    <property type="term" value="F:riboflavin reductase (NADPH) activity"/>
    <property type="evidence" value="ECO:0007669"/>
    <property type="project" value="TreeGrafter"/>
</dbReference>
<dbReference type="Pfam" id="PF01613">
    <property type="entry name" value="Flavin_Reduct"/>
    <property type="match status" value="1"/>
</dbReference>
<sequence>MSDHLTPGPAAFRQLMSQFATGVAVVSVVTDSGEVAAMTINSLVSVSLDPMLVSWSLQNASSQFAAYAGAERFAISILAEGQQVLARRYAARGSSALIAQDFETGDHGLPVIAGALGQLACTRFAAHPAGDHTLILGKVEAMAQATAESRPLVFFGGRFGALEHHH</sequence>
<dbReference type="Proteomes" id="UP000092484">
    <property type="component" value="Unassembled WGS sequence"/>
</dbReference>